<feature type="transmembrane region" description="Helical" evidence="1">
    <location>
        <begin position="57"/>
        <end position="74"/>
    </location>
</feature>
<evidence type="ECO:0000256" key="1">
    <source>
        <dbReference type="SAM" id="Phobius"/>
    </source>
</evidence>
<dbReference type="Pfam" id="PF04307">
    <property type="entry name" value="YdjM"/>
    <property type="match status" value="1"/>
</dbReference>
<keyword evidence="1" id="KW-0812">Transmembrane</keyword>
<keyword evidence="3" id="KW-1185">Reference proteome</keyword>
<dbReference type="AlphaFoldDB" id="A0A1M4X7Y9"/>
<evidence type="ECO:0000313" key="2">
    <source>
        <dbReference type="EMBL" id="SHE89618.1"/>
    </source>
</evidence>
<reference evidence="2 3" key="1">
    <citation type="submission" date="2016-11" db="EMBL/GenBank/DDBJ databases">
        <authorList>
            <person name="Jaros S."/>
            <person name="Januszkiewicz K."/>
            <person name="Wedrychowicz H."/>
        </authorList>
    </citation>
    <scope>NUCLEOTIDE SEQUENCE [LARGE SCALE GENOMIC DNA]</scope>
    <source>
        <strain evidence="2 3">DSM 10502</strain>
    </source>
</reference>
<dbReference type="Proteomes" id="UP000184404">
    <property type="component" value="Unassembled WGS sequence"/>
</dbReference>
<keyword evidence="1" id="KW-0472">Membrane</keyword>
<dbReference type="InterPro" id="IPR007404">
    <property type="entry name" value="YdjM-like"/>
</dbReference>
<dbReference type="RefSeq" id="WP_072935465.1">
    <property type="nucleotide sequence ID" value="NZ_FQUG01000005.1"/>
</dbReference>
<feature type="transmembrane region" description="Helical" evidence="1">
    <location>
        <begin position="132"/>
        <end position="149"/>
    </location>
</feature>
<organism evidence="2 3">
    <name type="scientific">Schwartzia succinivorans DSM 10502</name>
    <dbReference type="NCBI Taxonomy" id="1123243"/>
    <lineage>
        <taxon>Bacteria</taxon>
        <taxon>Bacillati</taxon>
        <taxon>Bacillota</taxon>
        <taxon>Negativicutes</taxon>
        <taxon>Selenomonadales</taxon>
        <taxon>Selenomonadaceae</taxon>
        <taxon>Schwartzia</taxon>
    </lineage>
</organism>
<keyword evidence="1" id="KW-1133">Transmembrane helix</keyword>
<gene>
    <name evidence="2" type="ORF">SAMN02745190_01386</name>
</gene>
<dbReference type="STRING" id="1123243.SAMN02745190_01386"/>
<name>A0A1M4X7Y9_9FIRM</name>
<accession>A0A1M4X7Y9</accession>
<evidence type="ECO:0000313" key="3">
    <source>
        <dbReference type="Proteomes" id="UP000184404"/>
    </source>
</evidence>
<sequence length="151" mass="16526">MKWVTHEVVTGVLVYTATEDLTLTACAMAGAVIPDRLDGDPRKARDYWLWRSGHRGWSHWPAPYLFVIAAVLSAGQGMDLGGDDRWFMLPVAVMAGALLHILEDAVCGKVPLVFPGEKIGIKLFPVGSFREYFFGLAVVLAAYGIKLLYGS</sequence>
<dbReference type="OrthoDB" id="5402132at2"/>
<protein>
    <submittedName>
        <fullName evidence="2">Inner membrane protein</fullName>
    </submittedName>
</protein>
<proteinExistence type="predicted"/>
<dbReference type="EMBL" id="FQUG01000005">
    <property type="protein sequence ID" value="SHE89618.1"/>
    <property type="molecule type" value="Genomic_DNA"/>
</dbReference>